<feature type="transmembrane region" description="Helical" evidence="7">
    <location>
        <begin position="654"/>
        <end position="672"/>
    </location>
</feature>
<keyword evidence="5 7" id="KW-0472">Membrane</keyword>
<dbReference type="PANTHER" id="PTHR30572">
    <property type="entry name" value="MEMBRANE COMPONENT OF TRANSPORTER-RELATED"/>
    <property type="match status" value="1"/>
</dbReference>
<dbReference type="InterPro" id="IPR050250">
    <property type="entry name" value="Macrolide_Exporter_MacB"/>
</dbReference>
<protein>
    <submittedName>
        <fullName evidence="9">ABC transporter permease</fullName>
    </submittedName>
</protein>
<evidence type="ECO:0000256" key="6">
    <source>
        <dbReference type="ARBA" id="ARBA00038076"/>
    </source>
</evidence>
<feature type="transmembrane region" description="Helical" evidence="7">
    <location>
        <begin position="177"/>
        <end position="204"/>
    </location>
</feature>
<evidence type="ECO:0000256" key="3">
    <source>
        <dbReference type="ARBA" id="ARBA00022692"/>
    </source>
</evidence>
<dbReference type="Pfam" id="PF02687">
    <property type="entry name" value="FtsX"/>
    <property type="match status" value="1"/>
</dbReference>
<evidence type="ECO:0000256" key="4">
    <source>
        <dbReference type="ARBA" id="ARBA00022989"/>
    </source>
</evidence>
<feature type="transmembrane region" description="Helical" evidence="7">
    <location>
        <begin position="352"/>
        <end position="371"/>
    </location>
</feature>
<dbReference type="AlphaFoldDB" id="A0A2Z5JEB4"/>
<feature type="transmembrane region" description="Helical" evidence="7">
    <location>
        <begin position="33"/>
        <end position="55"/>
    </location>
</feature>
<keyword evidence="2" id="KW-1003">Cell membrane</keyword>
<evidence type="ECO:0000256" key="2">
    <source>
        <dbReference type="ARBA" id="ARBA00022475"/>
    </source>
</evidence>
<dbReference type="PANTHER" id="PTHR30572:SF4">
    <property type="entry name" value="ABC TRANSPORTER PERMEASE YTRF"/>
    <property type="match status" value="1"/>
</dbReference>
<feature type="transmembrane region" description="Helical" evidence="7">
    <location>
        <begin position="322"/>
        <end position="340"/>
    </location>
</feature>
<proteinExistence type="inferred from homology"/>
<keyword evidence="4 7" id="KW-1133">Transmembrane helix</keyword>
<feature type="transmembrane region" description="Helical" evidence="7">
    <location>
        <begin position="609"/>
        <end position="634"/>
    </location>
</feature>
<reference evidence="9 10" key="1">
    <citation type="journal article" date="2018" name="Front. Microbiol.">
        <title>Genome Sequencing of Streptomyces atratus SCSIOZH16 and Activation Production of Nocardamine via Metabolic Engineering.</title>
        <authorList>
            <person name="Li Y."/>
            <person name="Zhang C."/>
            <person name="Liu C."/>
            <person name="Ju J."/>
            <person name="Ma J."/>
        </authorList>
    </citation>
    <scope>NUCLEOTIDE SEQUENCE [LARGE SCALE GENOMIC DNA]</scope>
    <source>
        <strain evidence="9 10">SCSIO_ZH16</strain>
    </source>
</reference>
<evidence type="ECO:0000313" key="9">
    <source>
        <dbReference type="EMBL" id="AXE78670.1"/>
    </source>
</evidence>
<dbReference type="KEGG" id="sata:C5746_19030"/>
<evidence type="ECO:0000259" key="8">
    <source>
        <dbReference type="Pfam" id="PF02687"/>
    </source>
</evidence>
<feature type="transmembrane region" description="Helical" evidence="7">
    <location>
        <begin position="225"/>
        <end position="249"/>
    </location>
</feature>
<evidence type="ECO:0000256" key="1">
    <source>
        <dbReference type="ARBA" id="ARBA00004651"/>
    </source>
</evidence>
<keyword evidence="3 7" id="KW-0812">Transmembrane</keyword>
<name>A0A2Z5JEB4_STRAR</name>
<feature type="transmembrane region" description="Helical" evidence="7">
    <location>
        <begin position="271"/>
        <end position="293"/>
    </location>
</feature>
<dbReference type="EMBL" id="CP027306">
    <property type="protein sequence ID" value="AXE78670.1"/>
    <property type="molecule type" value="Genomic_DNA"/>
</dbReference>
<dbReference type="InterPro" id="IPR003838">
    <property type="entry name" value="ABC3_permease_C"/>
</dbReference>
<feature type="transmembrane region" description="Helical" evidence="7">
    <location>
        <begin position="703"/>
        <end position="725"/>
    </location>
</feature>
<dbReference type="GO" id="GO:0005886">
    <property type="term" value="C:plasma membrane"/>
    <property type="evidence" value="ECO:0007669"/>
    <property type="project" value="UniProtKB-SubCell"/>
</dbReference>
<evidence type="ECO:0000256" key="7">
    <source>
        <dbReference type="SAM" id="Phobius"/>
    </source>
</evidence>
<comment type="subcellular location">
    <subcellularLocation>
        <location evidence="1">Cell membrane</location>
        <topology evidence="1">Multi-pass membrane protein</topology>
    </subcellularLocation>
</comment>
<dbReference type="GO" id="GO:0022857">
    <property type="term" value="F:transmembrane transporter activity"/>
    <property type="evidence" value="ECO:0007669"/>
    <property type="project" value="TreeGrafter"/>
</dbReference>
<organism evidence="9 10">
    <name type="scientific">Streptomyces atratus</name>
    <dbReference type="NCBI Taxonomy" id="1893"/>
    <lineage>
        <taxon>Bacteria</taxon>
        <taxon>Bacillati</taxon>
        <taxon>Actinomycetota</taxon>
        <taxon>Actinomycetes</taxon>
        <taxon>Kitasatosporales</taxon>
        <taxon>Streptomycetaceae</taxon>
        <taxon>Streptomyces</taxon>
    </lineage>
</organism>
<feature type="domain" description="ABC3 transporter permease C-terminal" evidence="8">
    <location>
        <begin position="182"/>
        <end position="301"/>
    </location>
</feature>
<evidence type="ECO:0000256" key="5">
    <source>
        <dbReference type="ARBA" id="ARBA00023136"/>
    </source>
</evidence>
<evidence type="ECO:0000313" key="10">
    <source>
        <dbReference type="Proteomes" id="UP000252698"/>
    </source>
</evidence>
<gene>
    <name evidence="9" type="ORF">C5746_19030</name>
</gene>
<comment type="similarity">
    <text evidence="6">Belongs to the ABC-4 integral membrane protein family.</text>
</comment>
<accession>A0A2Z5JEB4</accession>
<dbReference type="Proteomes" id="UP000252698">
    <property type="component" value="Chromosome"/>
</dbReference>
<sequence>MRGCRRADRRGPHGGVVVLTVALATLRTRWTMLIGTFVALALGVGLIAAMGLGLASTFDAPDRAPQRFAGSPVVVMGDDTLTVEVRRGPSTTEVSRRLAHPHPVDIALLRDLRALGQVTRDDGNGAHRGPDAVGVDAPVAEVRRVVGDRALVLTGDGRRRADPAAERDAEGLLTVNALLGTAGGVTAFVSVFVVASTFAFAVALRRREFGLLRTAGATPGQLRRLLLTEAAVVGTLASAAGCALGRWAAPLSAGLLADEGMAPSWFTIRPVAWPLHAAFWTGLAVALAGVWVASRRAGRTGPAEALREADVDSGVLPPARRLLGFALLAGAAFLMAKSLATDPSALLKRKTYTTGPMVLITAAALLAPLLVRPLARLIRLPGATGMLVTANTSASLRRTAAVAAPVLITVALAGSVAGSAMTVTAAKAAEAREHTRADLVVTGEELKVRPVRGATLSASASTAVHVREEGTALITREARAVDDAKALATVERLPVVAGDIRDLDDRSIVVNEEWEQHTVGSTVRVWLGDGRPVALRIAAVLARGTGNNGAYVTQANAPAAPVDRIDVRLSPGANRAAVAAQLRDTGGQVRSTEQWLAATHPRTSPQTRLGLIVILGIALVYTAIALANTVLMAGSVRSSELNALRLAGAARPRVLAVVAGETLFAVGLGALLGPAVTAVNLAGLAAALASLSAPVAISVQWPLTAGAAGVCAVVAVGAALLPRAVRRRSMPVHRRSG</sequence>